<dbReference type="PROSITE" id="PS50893">
    <property type="entry name" value="ABC_TRANSPORTER_2"/>
    <property type="match status" value="1"/>
</dbReference>
<comment type="similarity">
    <text evidence="2">Belongs to the ABC transporter superfamily. ABCG family. Eye pigment precursor importer (TC 3.A.1.204) subfamily.</text>
</comment>
<dbReference type="InterPro" id="IPR050352">
    <property type="entry name" value="ABCG_transporters"/>
</dbReference>
<keyword evidence="4 8" id="KW-0812">Transmembrane</keyword>
<sequence>MEHRRYSIAGAGGDERLPPPSRGMIPSTSEDLHAWSIYRQNLNSDFTDSALGSSEKSPLPYGNFQLRESTVQSILNHPRYGPKSPLGANMYTYLKFGLPRVFPPNEGGGNSSGYNSSNEGAEPPSGRHHRSSMMGPPPQVHHGHQRRPSSRPGRSTSEVDFTNLNYHHPTTTLGRSGKSYSHADLLSTETIMRQAAAAHRRSLHDLRTTTDYLAHAQGLLAPHPHSHRAHHPAGMGSQQHLKRHPHHQSGRTRRSSAAPPSHAVGPTPEPFSFSMLHPQQYSGLYPYLQVRNLNIRNRKGEPMINSLSTEVKAGEILSIMCTNATVGTCLLEALCGRQPYSGQVTLNGLEVGRRELARTCAVVRRGTVLHGDLSVAASLRYYAALRRPPGTRGKLSMADQVSIVTEELGLSPVLDTRISELTPSEVSRLLVALQLLADPQILLVDDVTQPMDIFDTFFLVEFLRYWAAGATGGVAGRIVVMCLQPPTYEILTMVSRLLILSGPDTMYDGPARSLAHYFTPVQCPAPTYKNPADYYLDLVTLDDLSAEAMLESSQRVDQLAALYRRRVPPLTDVPPYTLPSPFRRPWIFSQAFAILLRDCYYSQPVSFTCWILRVIVAALISVVIGAIFWDIPSSDPQLVREERLGYHFTMLCVTSWPLAAILGTSRTHGREREATESDIFHSHYSRFIYIFTTLIFTLIPSSLIWLAYLIPAYCMSGLYDQMFSDNLANYLGVSLLCLLGLQYCCTLIGCAAPVGRSWAVIVYTFVHVLLSSTTGYPIHSDDALLSPYVAAYSPVGSAYRSLVSADYSPAVLKTINSHLVCRNKQVQRQDIIVHLPCPVPNGTLALDFHGIQANFKENSDIAIWIQAIFLSSMALLSALLFMISPFIYGSYHLNRNVKKTR</sequence>
<keyword evidence="5 8" id="KW-1133">Transmembrane helix</keyword>
<feature type="transmembrane region" description="Helical" evidence="8">
    <location>
        <begin position="644"/>
        <end position="665"/>
    </location>
</feature>
<evidence type="ECO:0000256" key="3">
    <source>
        <dbReference type="ARBA" id="ARBA00022448"/>
    </source>
</evidence>
<keyword evidence="6 8" id="KW-0472">Membrane</keyword>
<feature type="region of interest" description="Disordered" evidence="7">
    <location>
        <begin position="1"/>
        <end position="23"/>
    </location>
</feature>
<dbReference type="Pfam" id="PF00005">
    <property type="entry name" value="ABC_tran"/>
    <property type="match status" value="1"/>
</dbReference>
<accession>A0ABN7BF36</accession>
<evidence type="ECO:0000256" key="1">
    <source>
        <dbReference type="ARBA" id="ARBA00004141"/>
    </source>
</evidence>
<feature type="region of interest" description="Disordered" evidence="7">
    <location>
        <begin position="222"/>
        <end position="272"/>
    </location>
</feature>
<feature type="transmembrane region" description="Helical" evidence="8">
    <location>
        <begin position="863"/>
        <end position="891"/>
    </location>
</feature>
<evidence type="ECO:0000313" key="11">
    <source>
        <dbReference type="Proteomes" id="UP001307889"/>
    </source>
</evidence>
<keyword evidence="11" id="KW-1185">Reference proteome</keyword>
<feature type="transmembrane region" description="Helical" evidence="8">
    <location>
        <begin position="610"/>
        <end position="629"/>
    </location>
</feature>
<evidence type="ECO:0000256" key="8">
    <source>
        <dbReference type="SAM" id="Phobius"/>
    </source>
</evidence>
<evidence type="ECO:0000256" key="7">
    <source>
        <dbReference type="SAM" id="MobiDB-lite"/>
    </source>
</evidence>
<dbReference type="InterPro" id="IPR003439">
    <property type="entry name" value="ABC_transporter-like_ATP-bd"/>
</dbReference>
<reference evidence="10 11" key="1">
    <citation type="submission" date="2023-09" db="EMBL/GenBank/DDBJ databases">
        <title>Nesidiocoris tenuis whole genome shotgun sequence.</title>
        <authorList>
            <person name="Shibata T."/>
            <person name="Shimoda M."/>
            <person name="Kobayashi T."/>
            <person name="Uehara T."/>
        </authorList>
    </citation>
    <scope>NUCLEOTIDE SEQUENCE [LARGE SCALE GENOMIC DNA]</scope>
    <source>
        <strain evidence="10 11">Japan</strain>
    </source>
</reference>
<comment type="subcellular location">
    <subcellularLocation>
        <location evidence="1">Membrane</location>
        <topology evidence="1">Multi-pass membrane protein</topology>
    </subcellularLocation>
</comment>
<protein>
    <submittedName>
        <fullName evidence="10">ABC-2 type transporter</fullName>
    </submittedName>
</protein>
<dbReference type="InterPro" id="IPR027417">
    <property type="entry name" value="P-loop_NTPase"/>
</dbReference>
<evidence type="ECO:0000256" key="4">
    <source>
        <dbReference type="ARBA" id="ARBA00022692"/>
    </source>
</evidence>
<feature type="region of interest" description="Disordered" evidence="7">
    <location>
        <begin position="104"/>
        <end position="180"/>
    </location>
</feature>
<keyword evidence="3" id="KW-0813">Transport</keyword>
<evidence type="ECO:0000256" key="2">
    <source>
        <dbReference type="ARBA" id="ARBA00005814"/>
    </source>
</evidence>
<feature type="transmembrane region" description="Helical" evidence="8">
    <location>
        <begin position="730"/>
        <end position="751"/>
    </location>
</feature>
<name>A0ABN7BF36_9HEMI</name>
<feature type="transmembrane region" description="Helical" evidence="8">
    <location>
        <begin position="686"/>
        <end position="710"/>
    </location>
</feature>
<dbReference type="SUPFAM" id="SSF52540">
    <property type="entry name" value="P-loop containing nucleoside triphosphate hydrolases"/>
    <property type="match status" value="1"/>
</dbReference>
<dbReference type="InterPro" id="IPR013525">
    <property type="entry name" value="ABC2_TM"/>
</dbReference>
<dbReference type="Pfam" id="PF01061">
    <property type="entry name" value="ABC2_membrane"/>
    <property type="match status" value="1"/>
</dbReference>
<dbReference type="PANTHER" id="PTHR48041">
    <property type="entry name" value="ABC TRANSPORTER G FAMILY MEMBER 28"/>
    <property type="match status" value="1"/>
</dbReference>
<feature type="compositionally biased region" description="Polar residues" evidence="7">
    <location>
        <begin position="158"/>
        <end position="174"/>
    </location>
</feature>
<feature type="domain" description="ABC transporter" evidence="9">
    <location>
        <begin position="288"/>
        <end position="527"/>
    </location>
</feature>
<dbReference type="Proteomes" id="UP001307889">
    <property type="component" value="Chromosome 13"/>
</dbReference>
<feature type="compositionally biased region" description="Basic residues" evidence="7">
    <location>
        <begin position="240"/>
        <end position="254"/>
    </location>
</feature>
<evidence type="ECO:0000256" key="5">
    <source>
        <dbReference type="ARBA" id="ARBA00022989"/>
    </source>
</evidence>
<dbReference type="PANTHER" id="PTHR48041:SF89">
    <property type="entry name" value="FI03229P"/>
    <property type="match status" value="1"/>
</dbReference>
<organism evidence="10 11">
    <name type="scientific">Nesidiocoris tenuis</name>
    <dbReference type="NCBI Taxonomy" id="355587"/>
    <lineage>
        <taxon>Eukaryota</taxon>
        <taxon>Metazoa</taxon>
        <taxon>Ecdysozoa</taxon>
        <taxon>Arthropoda</taxon>
        <taxon>Hexapoda</taxon>
        <taxon>Insecta</taxon>
        <taxon>Pterygota</taxon>
        <taxon>Neoptera</taxon>
        <taxon>Paraneoptera</taxon>
        <taxon>Hemiptera</taxon>
        <taxon>Heteroptera</taxon>
        <taxon>Panheteroptera</taxon>
        <taxon>Cimicomorpha</taxon>
        <taxon>Miridae</taxon>
        <taxon>Dicyphina</taxon>
        <taxon>Nesidiocoris</taxon>
    </lineage>
</organism>
<evidence type="ECO:0000313" key="10">
    <source>
        <dbReference type="EMBL" id="BET01453.1"/>
    </source>
</evidence>
<dbReference type="EMBL" id="AP028921">
    <property type="protein sequence ID" value="BET01453.1"/>
    <property type="molecule type" value="Genomic_DNA"/>
</dbReference>
<feature type="transmembrane region" description="Helical" evidence="8">
    <location>
        <begin position="758"/>
        <end position="778"/>
    </location>
</feature>
<dbReference type="Gene3D" id="3.40.50.300">
    <property type="entry name" value="P-loop containing nucleotide triphosphate hydrolases"/>
    <property type="match status" value="1"/>
</dbReference>
<evidence type="ECO:0000256" key="6">
    <source>
        <dbReference type="ARBA" id="ARBA00023136"/>
    </source>
</evidence>
<proteinExistence type="inferred from homology"/>
<evidence type="ECO:0000259" key="9">
    <source>
        <dbReference type="PROSITE" id="PS50893"/>
    </source>
</evidence>
<gene>
    <name evidence="10" type="ORF">NTJ_14268</name>
</gene>